<dbReference type="PROSITE" id="PS50089">
    <property type="entry name" value="ZF_RING_2"/>
    <property type="match status" value="1"/>
</dbReference>
<sequence length="141" mass="15195">MEESVLLDLLECPVCLERLDATAKVLPCQHTFCRRCLQSILGSRGELRCPECRTLVESGVDELPSNILLVRLLDGIKQRPRGGASAARGGGRALSRGSPPLERGGGARALSRGSNNRRGTPPRTPSYGSVHVFYNLTSSSH</sequence>
<dbReference type="Proteomes" id="UP001619887">
    <property type="component" value="Unassembled WGS sequence"/>
</dbReference>
<comment type="caution">
    <text evidence="7">The sequence shown here is derived from an EMBL/GenBank/DDBJ whole genome shotgun (WGS) entry which is preliminary data.</text>
</comment>
<keyword evidence="2 4" id="KW-0863">Zinc-finger</keyword>
<name>A0ABD2G2G6_PAGBO</name>
<proteinExistence type="predicted"/>
<gene>
    <name evidence="7" type="ORF">OYC64_022023</name>
</gene>
<dbReference type="SUPFAM" id="SSF57850">
    <property type="entry name" value="RING/U-box"/>
    <property type="match status" value="1"/>
</dbReference>
<dbReference type="EMBL" id="JBIYXZ010002084">
    <property type="protein sequence ID" value="KAL3047977.1"/>
    <property type="molecule type" value="Genomic_DNA"/>
</dbReference>
<dbReference type="AlphaFoldDB" id="A0ABD2G2G6"/>
<dbReference type="GO" id="GO:0008270">
    <property type="term" value="F:zinc ion binding"/>
    <property type="evidence" value="ECO:0007669"/>
    <property type="project" value="UniProtKB-KW"/>
</dbReference>
<dbReference type="FunFam" id="3.30.40.10:FF:000077">
    <property type="entry name" value="E3 ubiquitin-protein ligase SH3RF1 isoform X1"/>
    <property type="match status" value="1"/>
</dbReference>
<feature type="compositionally biased region" description="Low complexity" evidence="5">
    <location>
        <begin position="81"/>
        <end position="100"/>
    </location>
</feature>
<feature type="domain" description="RING-type" evidence="6">
    <location>
        <begin position="12"/>
        <end position="53"/>
    </location>
</feature>
<dbReference type="Pfam" id="PF13445">
    <property type="entry name" value="zf-RING_UBOX"/>
    <property type="match status" value="1"/>
</dbReference>
<dbReference type="InterPro" id="IPR013083">
    <property type="entry name" value="Znf_RING/FYVE/PHD"/>
</dbReference>
<evidence type="ECO:0000256" key="1">
    <source>
        <dbReference type="ARBA" id="ARBA00022723"/>
    </source>
</evidence>
<keyword evidence="3" id="KW-0862">Zinc</keyword>
<dbReference type="PROSITE" id="PS00518">
    <property type="entry name" value="ZF_RING_1"/>
    <property type="match status" value="1"/>
</dbReference>
<organism evidence="7 8">
    <name type="scientific">Pagothenia borchgrevinki</name>
    <name type="common">Bald rockcod</name>
    <name type="synonym">Trematomus borchgrevinki</name>
    <dbReference type="NCBI Taxonomy" id="8213"/>
    <lineage>
        <taxon>Eukaryota</taxon>
        <taxon>Metazoa</taxon>
        <taxon>Chordata</taxon>
        <taxon>Craniata</taxon>
        <taxon>Vertebrata</taxon>
        <taxon>Euteleostomi</taxon>
        <taxon>Actinopterygii</taxon>
        <taxon>Neopterygii</taxon>
        <taxon>Teleostei</taxon>
        <taxon>Neoteleostei</taxon>
        <taxon>Acanthomorphata</taxon>
        <taxon>Eupercaria</taxon>
        <taxon>Perciformes</taxon>
        <taxon>Notothenioidei</taxon>
        <taxon>Nototheniidae</taxon>
        <taxon>Pagothenia</taxon>
    </lineage>
</organism>
<dbReference type="InterPro" id="IPR047153">
    <property type="entry name" value="TRIM45/56/19-like"/>
</dbReference>
<evidence type="ECO:0000259" key="6">
    <source>
        <dbReference type="PROSITE" id="PS50089"/>
    </source>
</evidence>
<dbReference type="PANTHER" id="PTHR25462:SF300">
    <property type="entry name" value="RING-TYPE DOMAIN-CONTAINING PROTEIN"/>
    <property type="match status" value="1"/>
</dbReference>
<dbReference type="InterPro" id="IPR001841">
    <property type="entry name" value="Znf_RING"/>
</dbReference>
<dbReference type="Gene3D" id="3.30.40.10">
    <property type="entry name" value="Zinc/RING finger domain, C3HC4 (zinc finger)"/>
    <property type="match status" value="1"/>
</dbReference>
<reference evidence="7 8" key="1">
    <citation type="journal article" date="2022" name="G3 (Bethesda)">
        <title>Evaluating Illumina-, Nanopore-, and PacBio-based genome assembly strategies with the bald notothen, Trematomus borchgrevinki.</title>
        <authorList>
            <person name="Rayamajhi N."/>
            <person name="Cheng C.C."/>
            <person name="Catchen J.M."/>
        </authorList>
    </citation>
    <scope>NUCLEOTIDE SEQUENCE [LARGE SCALE GENOMIC DNA]</scope>
    <source>
        <strain evidence="7">AGRC-2024</strain>
    </source>
</reference>
<evidence type="ECO:0000256" key="4">
    <source>
        <dbReference type="PROSITE-ProRule" id="PRU00175"/>
    </source>
</evidence>
<feature type="region of interest" description="Disordered" evidence="5">
    <location>
        <begin position="80"/>
        <end position="130"/>
    </location>
</feature>
<keyword evidence="8" id="KW-1185">Reference proteome</keyword>
<evidence type="ECO:0000256" key="5">
    <source>
        <dbReference type="SAM" id="MobiDB-lite"/>
    </source>
</evidence>
<evidence type="ECO:0000256" key="3">
    <source>
        <dbReference type="ARBA" id="ARBA00022833"/>
    </source>
</evidence>
<evidence type="ECO:0000313" key="7">
    <source>
        <dbReference type="EMBL" id="KAL3047977.1"/>
    </source>
</evidence>
<keyword evidence="1" id="KW-0479">Metal-binding</keyword>
<evidence type="ECO:0000256" key="2">
    <source>
        <dbReference type="ARBA" id="ARBA00022771"/>
    </source>
</evidence>
<dbReference type="InterPro" id="IPR017907">
    <property type="entry name" value="Znf_RING_CS"/>
</dbReference>
<protein>
    <recommendedName>
        <fullName evidence="6">RING-type domain-containing protein</fullName>
    </recommendedName>
</protein>
<accession>A0ABD2G2G6</accession>
<dbReference type="PANTHER" id="PTHR25462">
    <property type="entry name" value="BONUS, ISOFORM C-RELATED"/>
    <property type="match status" value="1"/>
</dbReference>
<evidence type="ECO:0000313" key="8">
    <source>
        <dbReference type="Proteomes" id="UP001619887"/>
    </source>
</evidence>
<dbReference type="InterPro" id="IPR027370">
    <property type="entry name" value="Znf-RING_euk"/>
</dbReference>
<dbReference type="SMART" id="SM00184">
    <property type="entry name" value="RING"/>
    <property type="match status" value="1"/>
</dbReference>
<reference evidence="7 8" key="2">
    <citation type="journal article" date="2024" name="G3 (Bethesda)">
        <title>The genome of the cryopelagic Antarctic bald notothen, Trematomus borchgrevinki.</title>
        <authorList>
            <person name="Rayamajhi N."/>
            <person name="Rivera-Colon A.G."/>
            <person name="Minhas B.F."/>
            <person name="Cheng C.C."/>
            <person name="Catchen J.M."/>
        </authorList>
    </citation>
    <scope>NUCLEOTIDE SEQUENCE [LARGE SCALE GENOMIC DNA]</scope>
    <source>
        <strain evidence="7">AGRC-2024</strain>
    </source>
</reference>